<evidence type="ECO:0000313" key="4">
    <source>
        <dbReference type="Proteomes" id="UP000095255"/>
    </source>
</evidence>
<comment type="caution">
    <text evidence="3">The sequence shown here is derived from an EMBL/GenBank/DDBJ whole genome shotgun (WGS) entry which is preliminary data.</text>
</comment>
<dbReference type="GO" id="GO:0042597">
    <property type="term" value="C:periplasmic space"/>
    <property type="evidence" value="ECO:0007669"/>
    <property type="project" value="InterPro"/>
</dbReference>
<feature type="signal peptide" evidence="1">
    <location>
        <begin position="1"/>
        <end position="19"/>
    </location>
</feature>
<feature type="chain" id="PRO_5039552475" description="Cytochrome c-552/4 domain-containing protein" evidence="1">
    <location>
        <begin position="20"/>
        <end position="348"/>
    </location>
</feature>
<feature type="domain" description="Cytochrome c-552/4" evidence="2">
    <location>
        <begin position="55"/>
        <end position="114"/>
    </location>
</feature>
<dbReference type="Pfam" id="PF02335">
    <property type="entry name" value="Cytochrom_C552"/>
    <property type="match status" value="1"/>
</dbReference>
<reference evidence="3 4" key="1">
    <citation type="submission" date="2016-09" db="EMBL/GenBank/DDBJ databases">
        <title>Desulfuribacillus arsenicus sp. nov., an obligately anaerobic, dissimilatory arsenic- and antimonate-reducing bacterium isolated from anoxic sediments.</title>
        <authorList>
            <person name="Abin C.A."/>
            <person name="Hollibaugh J.T."/>
        </authorList>
    </citation>
    <scope>NUCLEOTIDE SEQUENCE [LARGE SCALE GENOMIC DNA]</scope>
    <source>
        <strain evidence="3 4">MLFW-2</strain>
    </source>
</reference>
<dbReference type="Gene3D" id="3.90.10.10">
    <property type="entry name" value="Cytochrome C3"/>
    <property type="match status" value="1"/>
</dbReference>
<dbReference type="RefSeq" id="WP_069702131.1">
    <property type="nucleotide sequence ID" value="NZ_MJAT01000022.1"/>
</dbReference>
<proteinExistence type="predicted"/>
<keyword evidence="1" id="KW-0732">Signal</keyword>
<name>A0A1E5L593_9FIRM</name>
<gene>
    <name evidence="3" type="ORF">BHU72_04210</name>
</gene>
<dbReference type="SUPFAM" id="SSF48695">
    <property type="entry name" value="Multiheme cytochromes"/>
    <property type="match status" value="1"/>
</dbReference>
<dbReference type="EMBL" id="MJAT01000022">
    <property type="protein sequence ID" value="OEH85305.1"/>
    <property type="molecule type" value="Genomic_DNA"/>
</dbReference>
<accession>A0A1E5L593</accession>
<dbReference type="STRING" id="1390249.BHU72_04210"/>
<organism evidence="3 4">
    <name type="scientific">Desulfuribacillus stibiiarsenatis</name>
    <dbReference type="NCBI Taxonomy" id="1390249"/>
    <lineage>
        <taxon>Bacteria</taxon>
        <taxon>Bacillati</taxon>
        <taxon>Bacillota</taxon>
        <taxon>Desulfuribacillia</taxon>
        <taxon>Desulfuribacillales</taxon>
        <taxon>Desulfuribacillaceae</taxon>
        <taxon>Desulfuribacillus</taxon>
    </lineage>
</organism>
<dbReference type="GO" id="GO:0042279">
    <property type="term" value="F:nitrite reductase (cytochrome, ammonia-forming) activity"/>
    <property type="evidence" value="ECO:0007669"/>
    <property type="project" value="InterPro"/>
</dbReference>
<sequence length="348" mass="37219">MKKSLFLAFAVLVAVSVFVGVQYQTVAEPAIETSAFAEAAVLGVSNLEMVEKISAEWKTSDKAFAQVSTPITNSPGQREGCTHCHNGMVFASGVHTNGVVGDHMTGLNCQACHTGTGEELMKAGKLNVSMRHFTGTYIKSDFTEGKAGKGALCITCHSGRRDPATNLKGYIAGTNGMAYSHYGQGPIIFGQGAMPIEGVTFKTSSAHASIQDSCVACHMSDTKDGYASHSFKMNKDNVATACGTCHTGAKDFDINGVQTDMYKKLNIVYDEIKKFSGAAEVRTSGSTGFTFHKADGTAIAYKPTPAQYTLMYNWYLVKGDKSKGVHNPQYLKSVLSESYKAVTGKGLW</sequence>
<evidence type="ECO:0000313" key="3">
    <source>
        <dbReference type="EMBL" id="OEH85305.1"/>
    </source>
</evidence>
<dbReference type="Pfam" id="PF13435">
    <property type="entry name" value="Cytochrome_C554"/>
    <property type="match status" value="1"/>
</dbReference>
<dbReference type="OrthoDB" id="10939at2"/>
<protein>
    <recommendedName>
        <fullName evidence="2">Cytochrome c-552/4 domain-containing protein</fullName>
    </recommendedName>
</protein>
<dbReference type="InterPro" id="IPR003321">
    <property type="entry name" value="Cyt_c552"/>
</dbReference>
<dbReference type="Proteomes" id="UP000095255">
    <property type="component" value="Unassembled WGS sequence"/>
</dbReference>
<evidence type="ECO:0000259" key="2">
    <source>
        <dbReference type="Pfam" id="PF13435"/>
    </source>
</evidence>
<keyword evidence="4" id="KW-1185">Reference proteome</keyword>
<dbReference type="InterPro" id="IPR036280">
    <property type="entry name" value="Multihaem_cyt_sf"/>
</dbReference>
<dbReference type="InterPro" id="IPR023155">
    <property type="entry name" value="Cyt_c-552/4"/>
</dbReference>
<dbReference type="Gene3D" id="1.10.1130.10">
    <property type="entry name" value="Flavocytochrome C3, Chain A"/>
    <property type="match status" value="1"/>
</dbReference>
<dbReference type="AlphaFoldDB" id="A0A1E5L593"/>
<evidence type="ECO:0000256" key="1">
    <source>
        <dbReference type="SAM" id="SignalP"/>
    </source>
</evidence>